<dbReference type="Proteomes" id="UP001194696">
    <property type="component" value="Unassembled WGS sequence"/>
</dbReference>
<name>A0ABQ7K4N5_9FUNG</name>
<evidence type="ECO:0000313" key="3">
    <source>
        <dbReference type="EMBL" id="KAG0290617.1"/>
    </source>
</evidence>
<dbReference type="PANTHER" id="PTHR12941">
    <property type="entry name" value="ER MEMBRANE PROTEIN COMPLEX"/>
    <property type="match status" value="1"/>
</dbReference>
<feature type="domain" description="MPN" evidence="2">
    <location>
        <begin position="1"/>
        <end position="131"/>
    </location>
</feature>
<dbReference type="Pfam" id="PF03665">
    <property type="entry name" value="UPF0172"/>
    <property type="match status" value="1"/>
</dbReference>
<protein>
    <recommendedName>
        <fullName evidence="2">MPN domain-containing protein</fullName>
    </recommendedName>
</protein>
<comment type="similarity">
    <text evidence="1">Belongs to the EMC8/EMC9 family.</text>
</comment>
<dbReference type="InterPro" id="IPR037518">
    <property type="entry name" value="MPN"/>
</dbReference>
<evidence type="ECO:0000313" key="4">
    <source>
        <dbReference type="Proteomes" id="UP001194696"/>
    </source>
</evidence>
<organism evidence="3 4">
    <name type="scientific">Linnemannia gamsii</name>
    <dbReference type="NCBI Taxonomy" id="64522"/>
    <lineage>
        <taxon>Eukaryota</taxon>
        <taxon>Fungi</taxon>
        <taxon>Fungi incertae sedis</taxon>
        <taxon>Mucoromycota</taxon>
        <taxon>Mortierellomycotina</taxon>
        <taxon>Mortierellomycetes</taxon>
        <taxon>Mortierellales</taxon>
        <taxon>Mortierellaceae</taxon>
        <taxon>Linnemannia</taxon>
    </lineage>
</organism>
<dbReference type="PROSITE" id="PS50249">
    <property type="entry name" value="MPN"/>
    <property type="match status" value="1"/>
</dbReference>
<sequence length="190" mass="21130">MKFSHKAYLKPLAHAAKYPTGPVNGVFLAETNSTHLVVDAVPLFHFWGTLTPMLEVAMTQVDLYCKANGLRIIGYYEASERLEDVALSLAGQKIASQIHHVNPEAFAVVIKNQNINSDDVAFLPYQLKDGQWRVIKEAFSDMNAEFSLENSSSPTEVAKALRGGLSEKLADFDNHLENIKEDWLINKAVV</sequence>
<gene>
    <name evidence="3" type="ORF">BGZ96_005930</name>
</gene>
<accession>A0ABQ7K4N5</accession>
<evidence type="ECO:0000256" key="1">
    <source>
        <dbReference type="ARBA" id="ARBA00007461"/>
    </source>
</evidence>
<dbReference type="InterPro" id="IPR005366">
    <property type="entry name" value="EMC8/9"/>
</dbReference>
<reference evidence="3 4" key="1">
    <citation type="journal article" date="2020" name="Fungal Divers.">
        <title>Resolving the Mortierellaceae phylogeny through synthesis of multi-gene phylogenetics and phylogenomics.</title>
        <authorList>
            <person name="Vandepol N."/>
            <person name="Liber J."/>
            <person name="Desiro A."/>
            <person name="Na H."/>
            <person name="Kennedy M."/>
            <person name="Barry K."/>
            <person name="Grigoriev I.V."/>
            <person name="Miller A.N."/>
            <person name="O'Donnell K."/>
            <person name="Stajich J.E."/>
            <person name="Bonito G."/>
        </authorList>
    </citation>
    <scope>NUCLEOTIDE SEQUENCE [LARGE SCALE GENOMIC DNA]</scope>
    <source>
        <strain evidence="3 4">AD045</strain>
    </source>
</reference>
<proteinExistence type="inferred from homology"/>
<dbReference type="CDD" id="cd08060">
    <property type="entry name" value="MPN_UPF0172"/>
    <property type="match status" value="1"/>
</dbReference>
<keyword evidence="4" id="KW-1185">Reference proteome</keyword>
<dbReference type="PANTHER" id="PTHR12941:SF10">
    <property type="entry name" value="ER MEMBRANE PROTEIN COMPLEX SUBUNIT 8_9 HOMOLOG"/>
    <property type="match status" value="1"/>
</dbReference>
<dbReference type="EMBL" id="JAAAIM010000283">
    <property type="protein sequence ID" value="KAG0290617.1"/>
    <property type="molecule type" value="Genomic_DNA"/>
</dbReference>
<evidence type="ECO:0000259" key="2">
    <source>
        <dbReference type="PROSITE" id="PS50249"/>
    </source>
</evidence>
<comment type="caution">
    <text evidence="3">The sequence shown here is derived from an EMBL/GenBank/DDBJ whole genome shotgun (WGS) entry which is preliminary data.</text>
</comment>